<comment type="caution">
    <text evidence="3">The sequence shown here is derived from an EMBL/GenBank/DDBJ whole genome shotgun (WGS) entry which is preliminary data.</text>
</comment>
<dbReference type="Pfam" id="PF24016">
    <property type="entry name" value="DUF7330"/>
    <property type="match status" value="1"/>
</dbReference>
<evidence type="ECO:0000256" key="1">
    <source>
        <dbReference type="SAM" id="MobiDB-lite"/>
    </source>
</evidence>
<dbReference type="OrthoDB" id="5289249at2759"/>
<evidence type="ECO:0000259" key="2">
    <source>
        <dbReference type="Pfam" id="PF24016"/>
    </source>
</evidence>
<dbReference type="HOGENOM" id="CLU_1050487_0_0_1"/>
<proteinExistence type="predicted"/>
<organism evidence="3 4">
    <name type="scientific">Trichosporon asahii var. asahii (strain ATCC 90039 / CBS 2479 / JCM 2466 / KCTC 7840 / NBRC 103889/ NCYC 2677 / UAMH 7654)</name>
    <name type="common">Yeast</name>
    <dbReference type="NCBI Taxonomy" id="1186058"/>
    <lineage>
        <taxon>Eukaryota</taxon>
        <taxon>Fungi</taxon>
        <taxon>Dikarya</taxon>
        <taxon>Basidiomycota</taxon>
        <taxon>Agaricomycotina</taxon>
        <taxon>Tremellomycetes</taxon>
        <taxon>Trichosporonales</taxon>
        <taxon>Trichosporonaceae</taxon>
        <taxon>Trichosporon</taxon>
    </lineage>
</organism>
<evidence type="ECO:0000313" key="3">
    <source>
        <dbReference type="EMBL" id="EJT47442.1"/>
    </source>
</evidence>
<dbReference type="Proteomes" id="UP000002748">
    <property type="component" value="Unassembled WGS sequence"/>
</dbReference>
<dbReference type="AlphaFoldDB" id="J6EX87"/>
<gene>
    <name evidence="3" type="ORF">A1Q1_03697</name>
</gene>
<dbReference type="EMBL" id="ALBS01000240">
    <property type="protein sequence ID" value="EJT47442.1"/>
    <property type="molecule type" value="Genomic_DNA"/>
</dbReference>
<accession>J6EX87</accession>
<dbReference type="GeneID" id="25987210"/>
<feature type="domain" description="DUF7330" evidence="2">
    <location>
        <begin position="84"/>
        <end position="164"/>
    </location>
</feature>
<dbReference type="InterPro" id="IPR055754">
    <property type="entry name" value="DUF7330"/>
</dbReference>
<reference evidence="3 4" key="1">
    <citation type="journal article" date="2012" name="Eukaryot. Cell">
        <title>Draft genome sequence of CBS 2479, the standard type strain of Trichosporon asahii.</title>
        <authorList>
            <person name="Yang R.Y."/>
            <person name="Li H.T."/>
            <person name="Zhu H."/>
            <person name="Zhou G.P."/>
            <person name="Wang M."/>
            <person name="Wang L."/>
        </authorList>
    </citation>
    <scope>NUCLEOTIDE SEQUENCE [LARGE SCALE GENOMIC DNA]</scope>
    <source>
        <strain evidence="4">ATCC 90039 / CBS 2479 / JCM 2466 / KCTC 7840 / NCYC 2677 / UAMH 7654</strain>
    </source>
</reference>
<dbReference type="KEGG" id="tasa:A1Q1_03697"/>
<name>J6EX87_TRIAS</name>
<dbReference type="VEuPathDB" id="FungiDB:A1Q1_03697"/>
<feature type="region of interest" description="Disordered" evidence="1">
    <location>
        <begin position="209"/>
        <end position="258"/>
    </location>
</feature>
<sequence>MHIRHPGPEPSQAVMWSAATTRGLSLRMEKIYHDVLKTGVCALHSPTEKEPKAMPGAIKLLDAPTPPQRKAEPVQRADAPLVLNGAIRATVNLHGHRHATLDATTVNGSVRLHVKRQASVGISVSSANGAVHLWLPQGFDGILSCGSGNGTVELSETLQRYAVIVPGEKGLVWHVRLPDDLDMGHHDHNPNLDLGGGPAALAMEGDNKLTDAVPKNPESPESEKSDADSRIVARRESDSSDGERKPGPDRAKAETANGKVRVYAEGEKEEAGCWWESRCEVM</sequence>
<protein>
    <recommendedName>
        <fullName evidence="2">DUF7330 domain-containing protein</fullName>
    </recommendedName>
</protein>
<dbReference type="RefSeq" id="XP_014178922.1">
    <property type="nucleotide sequence ID" value="XM_014323447.1"/>
</dbReference>
<evidence type="ECO:0000313" key="4">
    <source>
        <dbReference type="Proteomes" id="UP000002748"/>
    </source>
</evidence>
<feature type="compositionally biased region" description="Basic and acidic residues" evidence="1">
    <location>
        <begin position="221"/>
        <end position="253"/>
    </location>
</feature>